<evidence type="ECO:0000313" key="2">
    <source>
        <dbReference type="EMBL" id="GAA4385618.1"/>
    </source>
</evidence>
<proteinExistence type="predicted"/>
<comment type="caution">
    <text evidence="2">The sequence shown here is derived from an EMBL/GenBank/DDBJ whole genome shotgun (WGS) entry which is preliminary data.</text>
</comment>
<evidence type="ECO:0000259" key="1">
    <source>
        <dbReference type="Pfam" id="PF13472"/>
    </source>
</evidence>
<dbReference type="InterPro" id="IPR036514">
    <property type="entry name" value="SGNH_hydro_sf"/>
</dbReference>
<sequence length="256" mass="26929">MYVAIGDSQSEGVGDDPWPDGTPRGWADRLAARLAQVDDEVLYANLAVRGKTADKVLAEQLGPTLALAPDLVTVTAGVNDLLEPHRDTAAVLATLDRLVADLRAAGATVVLVRSPELHALTLPGRLIARRVAAFNAGLTEIAARRGALAPAPGRGSVFEDLRAWSPDRLHLSALGHERLARGVGEALGLPDCAGWAAPPAGIPPHRTVASEIDWARAHLLPWAARRVRRISSADGRCAKRPVPQPVTPGTCVTEAG</sequence>
<dbReference type="Gene3D" id="3.40.50.1110">
    <property type="entry name" value="SGNH hydrolase"/>
    <property type="match status" value="1"/>
</dbReference>
<dbReference type="InterPro" id="IPR053140">
    <property type="entry name" value="GDSL_Rv0518-like"/>
</dbReference>
<dbReference type="SUPFAM" id="SSF52266">
    <property type="entry name" value="SGNH hydrolase"/>
    <property type="match status" value="1"/>
</dbReference>
<dbReference type="Pfam" id="PF13472">
    <property type="entry name" value="Lipase_GDSL_2"/>
    <property type="match status" value="1"/>
</dbReference>
<accession>A0ABP8J6F0</accession>
<dbReference type="PANTHER" id="PTHR43784">
    <property type="entry name" value="GDSL-LIKE LIPASE/ACYLHYDROLASE, PUTATIVE (AFU_ORTHOLOGUE AFUA_2G00820)-RELATED"/>
    <property type="match status" value="1"/>
</dbReference>
<keyword evidence="2" id="KW-0378">Hydrolase</keyword>
<protein>
    <submittedName>
        <fullName evidence="2">SGNH/GDSL hydrolase family protein</fullName>
    </submittedName>
</protein>
<dbReference type="CDD" id="cd01832">
    <property type="entry name" value="SGNH_hydrolase_like_1"/>
    <property type="match status" value="1"/>
</dbReference>
<evidence type="ECO:0000313" key="3">
    <source>
        <dbReference type="Proteomes" id="UP001500635"/>
    </source>
</evidence>
<name>A0ABP8J6F0_9ACTN</name>
<keyword evidence="3" id="KW-1185">Reference proteome</keyword>
<feature type="domain" description="SGNH hydrolase-type esterase" evidence="1">
    <location>
        <begin position="4"/>
        <end position="178"/>
    </location>
</feature>
<organism evidence="2 3">
    <name type="scientific">Tsukamurella soli</name>
    <dbReference type="NCBI Taxonomy" id="644556"/>
    <lineage>
        <taxon>Bacteria</taxon>
        <taxon>Bacillati</taxon>
        <taxon>Actinomycetota</taxon>
        <taxon>Actinomycetes</taxon>
        <taxon>Mycobacteriales</taxon>
        <taxon>Tsukamurellaceae</taxon>
        <taxon>Tsukamurella</taxon>
    </lineage>
</organism>
<dbReference type="GO" id="GO:0016787">
    <property type="term" value="F:hydrolase activity"/>
    <property type="evidence" value="ECO:0007669"/>
    <property type="project" value="UniProtKB-KW"/>
</dbReference>
<dbReference type="EMBL" id="BAABFR010000007">
    <property type="protein sequence ID" value="GAA4385618.1"/>
    <property type="molecule type" value="Genomic_DNA"/>
</dbReference>
<dbReference type="PANTHER" id="PTHR43784:SF2">
    <property type="entry name" value="GDSL-LIKE LIPASE_ACYLHYDROLASE, PUTATIVE (AFU_ORTHOLOGUE AFUA_2G00820)-RELATED"/>
    <property type="match status" value="1"/>
</dbReference>
<reference evidence="3" key="1">
    <citation type="journal article" date="2019" name="Int. J. Syst. Evol. Microbiol.">
        <title>The Global Catalogue of Microorganisms (GCM) 10K type strain sequencing project: providing services to taxonomists for standard genome sequencing and annotation.</title>
        <authorList>
            <consortium name="The Broad Institute Genomics Platform"/>
            <consortium name="The Broad Institute Genome Sequencing Center for Infectious Disease"/>
            <person name="Wu L."/>
            <person name="Ma J."/>
        </authorList>
    </citation>
    <scope>NUCLEOTIDE SEQUENCE [LARGE SCALE GENOMIC DNA]</scope>
    <source>
        <strain evidence="3">JCM 17688</strain>
    </source>
</reference>
<dbReference type="Proteomes" id="UP001500635">
    <property type="component" value="Unassembled WGS sequence"/>
</dbReference>
<dbReference type="InterPro" id="IPR013830">
    <property type="entry name" value="SGNH_hydro"/>
</dbReference>
<gene>
    <name evidence="2" type="ORF">GCM10023147_07600</name>
</gene>